<dbReference type="PROSITE" id="PS50048">
    <property type="entry name" value="ZN2_CY6_FUNGAL_2"/>
    <property type="match status" value="1"/>
</dbReference>
<dbReference type="Proteomes" id="UP000799779">
    <property type="component" value="Unassembled WGS sequence"/>
</dbReference>
<dbReference type="CDD" id="cd00067">
    <property type="entry name" value="GAL4"/>
    <property type="match status" value="1"/>
</dbReference>
<name>A0A6A5WMM9_9PLEO</name>
<dbReference type="GO" id="GO:0005634">
    <property type="term" value="C:nucleus"/>
    <property type="evidence" value="ECO:0007669"/>
    <property type="project" value="UniProtKB-SubCell"/>
</dbReference>
<evidence type="ECO:0000313" key="6">
    <source>
        <dbReference type="Proteomes" id="UP000799779"/>
    </source>
</evidence>
<dbReference type="SUPFAM" id="SSF57701">
    <property type="entry name" value="Zn2/Cys6 DNA-binding domain"/>
    <property type="match status" value="1"/>
</dbReference>
<dbReference type="Pfam" id="PF11951">
    <property type="entry name" value="Fungal_trans_2"/>
    <property type="match status" value="1"/>
</dbReference>
<keyword evidence="6" id="KW-1185">Reference proteome</keyword>
<organism evidence="5 6">
    <name type="scientific">Amniculicola lignicola CBS 123094</name>
    <dbReference type="NCBI Taxonomy" id="1392246"/>
    <lineage>
        <taxon>Eukaryota</taxon>
        <taxon>Fungi</taxon>
        <taxon>Dikarya</taxon>
        <taxon>Ascomycota</taxon>
        <taxon>Pezizomycotina</taxon>
        <taxon>Dothideomycetes</taxon>
        <taxon>Pleosporomycetidae</taxon>
        <taxon>Pleosporales</taxon>
        <taxon>Amniculicolaceae</taxon>
        <taxon>Amniculicola</taxon>
    </lineage>
</organism>
<dbReference type="GO" id="GO:0045944">
    <property type="term" value="P:positive regulation of transcription by RNA polymerase II"/>
    <property type="evidence" value="ECO:0007669"/>
    <property type="project" value="TreeGrafter"/>
</dbReference>
<evidence type="ECO:0000256" key="3">
    <source>
        <dbReference type="SAM" id="MobiDB-lite"/>
    </source>
</evidence>
<dbReference type="CDD" id="cd12148">
    <property type="entry name" value="fungal_TF_MHR"/>
    <property type="match status" value="1"/>
</dbReference>
<feature type="domain" description="Zn(2)-C6 fungal-type" evidence="4">
    <location>
        <begin position="39"/>
        <end position="63"/>
    </location>
</feature>
<dbReference type="PANTHER" id="PTHR37534">
    <property type="entry name" value="TRANSCRIPTIONAL ACTIVATOR PROTEIN UGA3"/>
    <property type="match status" value="1"/>
</dbReference>
<dbReference type="InterPro" id="IPR001138">
    <property type="entry name" value="Zn2Cys6_DnaBD"/>
</dbReference>
<dbReference type="PANTHER" id="PTHR37534:SF9">
    <property type="entry name" value="ZN(II)2CYS6 TRANSCRIPTION FACTOR (EUROFUNG)"/>
    <property type="match status" value="1"/>
</dbReference>
<feature type="compositionally biased region" description="Basic residues" evidence="3">
    <location>
        <begin position="9"/>
        <end position="22"/>
    </location>
</feature>
<proteinExistence type="predicted"/>
<dbReference type="OrthoDB" id="4525710at2759"/>
<feature type="region of interest" description="Disordered" evidence="3">
    <location>
        <begin position="74"/>
        <end position="104"/>
    </location>
</feature>
<dbReference type="InterPro" id="IPR036864">
    <property type="entry name" value="Zn2-C6_fun-type_DNA-bd_sf"/>
</dbReference>
<evidence type="ECO:0000259" key="4">
    <source>
        <dbReference type="PROSITE" id="PS50048"/>
    </source>
</evidence>
<dbReference type="AlphaFoldDB" id="A0A6A5WMM9"/>
<gene>
    <name evidence="5" type="ORF">P154DRAFT_520536</name>
</gene>
<dbReference type="Pfam" id="PF00172">
    <property type="entry name" value="Zn_clus"/>
    <property type="match status" value="1"/>
</dbReference>
<protein>
    <recommendedName>
        <fullName evidence="4">Zn(2)-C6 fungal-type domain-containing protein</fullName>
    </recommendedName>
</protein>
<evidence type="ECO:0000256" key="1">
    <source>
        <dbReference type="ARBA" id="ARBA00004123"/>
    </source>
</evidence>
<dbReference type="Gene3D" id="4.10.240.10">
    <property type="entry name" value="Zn(2)-C6 fungal-type DNA-binding domain"/>
    <property type="match status" value="1"/>
</dbReference>
<dbReference type="GO" id="GO:0000976">
    <property type="term" value="F:transcription cis-regulatory region binding"/>
    <property type="evidence" value="ECO:0007669"/>
    <property type="project" value="TreeGrafter"/>
</dbReference>
<comment type="subcellular location">
    <subcellularLocation>
        <location evidence="1">Nucleus</location>
    </subcellularLocation>
</comment>
<feature type="compositionally biased region" description="Polar residues" evidence="3">
    <location>
        <begin position="74"/>
        <end position="86"/>
    </location>
</feature>
<feature type="region of interest" description="Disordered" evidence="3">
    <location>
        <begin position="1"/>
        <end position="23"/>
    </location>
</feature>
<dbReference type="GO" id="GO:0008270">
    <property type="term" value="F:zinc ion binding"/>
    <property type="evidence" value="ECO:0007669"/>
    <property type="project" value="InterPro"/>
</dbReference>
<dbReference type="GO" id="GO:0000981">
    <property type="term" value="F:DNA-binding transcription factor activity, RNA polymerase II-specific"/>
    <property type="evidence" value="ECO:0007669"/>
    <property type="project" value="InterPro"/>
</dbReference>
<evidence type="ECO:0000313" key="5">
    <source>
        <dbReference type="EMBL" id="KAF2002767.1"/>
    </source>
</evidence>
<keyword evidence="2" id="KW-0539">Nucleus</keyword>
<dbReference type="EMBL" id="ML977575">
    <property type="protein sequence ID" value="KAF2002767.1"/>
    <property type="molecule type" value="Genomic_DNA"/>
</dbReference>
<reference evidence="5" key="1">
    <citation type="journal article" date="2020" name="Stud. Mycol.">
        <title>101 Dothideomycetes genomes: a test case for predicting lifestyles and emergence of pathogens.</title>
        <authorList>
            <person name="Haridas S."/>
            <person name="Albert R."/>
            <person name="Binder M."/>
            <person name="Bloem J."/>
            <person name="Labutti K."/>
            <person name="Salamov A."/>
            <person name="Andreopoulos B."/>
            <person name="Baker S."/>
            <person name="Barry K."/>
            <person name="Bills G."/>
            <person name="Bluhm B."/>
            <person name="Cannon C."/>
            <person name="Castanera R."/>
            <person name="Culley D."/>
            <person name="Daum C."/>
            <person name="Ezra D."/>
            <person name="Gonzalez J."/>
            <person name="Henrissat B."/>
            <person name="Kuo A."/>
            <person name="Liang C."/>
            <person name="Lipzen A."/>
            <person name="Lutzoni F."/>
            <person name="Magnuson J."/>
            <person name="Mondo S."/>
            <person name="Nolan M."/>
            <person name="Ohm R."/>
            <person name="Pangilinan J."/>
            <person name="Park H.-J."/>
            <person name="Ramirez L."/>
            <person name="Alfaro M."/>
            <person name="Sun H."/>
            <person name="Tritt A."/>
            <person name="Yoshinaga Y."/>
            <person name="Zwiers L.-H."/>
            <person name="Turgeon B."/>
            <person name="Goodwin S."/>
            <person name="Spatafora J."/>
            <person name="Crous P."/>
            <person name="Grigoriev I."/>
        </authorList>
    </citation>
    <scope>NUCLEOTIDE SEQUENCE</scope>
    <source>
        <strain evidence="5">CBS 123094</strain>
    </source>
</reference>
<sequence length="510" mass="57290">MSTSEPSSGRKKKRRGGPRRKTGMVTHIFPINDAENHTCKTRHSRCDEKKPICGNCERLDLECKPSEFIARSKWTQNSTPPTQSKTVGEPHDTVGETLSEGPSSTWDIFRTQLPEPNLLEHDSPPNDFFASLSLSAPVPTGYKASNASEISLTPETAFLLQTYLRTVAQWQDLFDFDQTHQLSIPRLTISSPILFHGVCALSSKQLAFSHHGHQAHWHSVASHHYGQALQLLISSLGSSCYEHALTATIILLSFEMLASIGSDHRRHLLGAMMLIKSQGISAQSVGIDRANFWIYIRHEIGVALTNEKPLMLRPEEWNVQWVGSQQDRDCREDMVGNHVLWIVAKTIDLVFGKENNTEVGTQQRTAILRELEDWRAGLTDTFIGIPYGDQDEDGFQKTYFTVTVAAAAAFWYHVAHILLYAEPVLQHSSYDAEIQDHAMKVTNIALSEFPDALRVFASHGLFYAAKHIKGIARKARIWNILNDVETQLGYHTRSIVKRLQELLEEESGGT</sequence>
<dbReference type="InterPro" id="IPR021858">
    <property type="entry name" value="Fun_TF"/>
</dbReference>
<evidence type="ECO:0000256" key="2">
    <source>
        <dbReference type="ARBA" id="ARBA00023242"/>
    </source>
</evidence>
<accession>A0A6A5WMM9</accession>